<dbReference type="GeneID" id="81438185"/>
<keyword evidence="2" id="KW-1185">Reference proteome</keyword>
<dbReference type="AlphaFoldDB" id="A0A9W9V863"/>
<dbReference type="OrthoDB" id="4526167at2759"/>
<dbReference type="EMBL" id="JAPZBS010000005">
    <property type="protein sequence ID" value="KAJ5369985.1"/>
    <property type="molecule type" value="Genomic_DNA"/>
</dbReference>
<accession>A0A9W9V863</accession>
<evidence type="ECO:0000313" key="2">
    <source>
        <dbReference type="Proteomes" id="UP001147782"/>
    </source>
</evidence>
<organism evidence="1 2">
    <name type="scientific">Penicillium cataractarum</name>
    <dbReference type="NCBI Taxonomy" id="2100454"/>
    <lineage>
        <taxon>Eukaryota</taxon>
        <taxon>Fungi</taxon>
        <taxon>Dikarya</taxon>
        <taxon>Ascomycota</taxon>
        <taxon>Pezizomycotina</taxon>
        <taxon>Eurotiomycetes</taxon>
        <taxon>Eurotiomycetidae</taxon>
        <taxon>Eurotiales</taxon>
        <taxon>Aspergillaceae</taxon>
        <taxon>Penicillium</taxon>
    </lineage>
</organism>
<proteinExistence type="predicted"/>
<dbReference type="Proteomes" id="UP001147782">
    <property type="component" value="Unassembled WGS sequence"/>
</dbReference>
<gene>
    <name evidence="1" type="ORF">N7496_006077</name>
</gene>
<protein>
    <submittedName>
        <fullName evidence="1">Uncharacterized protein</fullName>
    </submittedName>
</protein>
<name>A0A9W9V863_9EURO</name>
<sequence>MSANLRTTTKKPRVRPPKLDENSAIEKLQTVSLLVNKRGCLQGWEVERASSAVALIKKEANVNDIYQQFLQNVQRHSKPKNAAPLARLCAIALGKDAIKNARKHVFLNLPEKIAALEDSLVNDALKDDVEKNADADQLYNRHTASHGQGLERQISSPEGAYAFNKQKMQNTNTRIVLGSGLEVSSTLPPTIFADDRDSVPLDLQLRDLIDFLYELEGPNHTLRMRCPLSGHPLPSIYLGTQQFGHASAKLEFSQPLATTFMRYMMKRRQL</sequence>
<evidence type="ECO:0000313" key="1">
    <source>
        <dbReference type="EMBL" id="KAJ5369985.1"/>
    </source>
</evidence>
<comment type="caution">
    <text evidence="1">The sequence shown here is derived from an EMBL/GenBank/DDBJ whole genome shotgun (WGS) entry which is preliminary data.</text>
</comment>
<reference evidence="1" key="2">
    <citation type="journal article" date="2023" name="IMA Fungus">
        <title>Comparative genomic study of the Penicillium genus elucidates a diverse pangenome and 15 lateral gene transfer events.</title>
        <authorList>
            <person name="Petersen C."/>
            <person name="Sorensen T."/>
            <person name="Nielsen M.R."/>
            <person name="Sondergaard T.E."/>
            <person name="Sorensen J.L."/>
            <person name="Fitzpatrick D.A."/>
            <person name="Frisvad J.C."/>
            <person name="Nielsen K.L."/>
        </authorList>
    </citation>
    <scope>NUCLEOTIDE SEQUENCE</scope>
    <source>
        <strain evidence="1">IBT 29864</strain>
    </source>
</reference>
<dbReference type="RefSeq" id="XP_056554419.1">
    <property type="nucleotide sequence ID" value="XM_056699006.1"/>
</dbReference>
<reference evidence="1" key="1">
    <citation type="submission" date="2022-11" db="EMBL/GenBank/DDBJ databases">
        <authorList>
            <person name="Petersen C."/>
        </authorList>
    </citation>
    <scope>NUCLEOTIDE SEQUENCE</scope>
    <source>
        <strain evidence="1">IBT 29864</strain>
    </source>
</reference>